<dbReference type="GO" id="GO:0005737">
    <property type="term" value="C:cytoplasm"/>
    <property type="evidence" value="ECO:0007669"/>
    <property type="project" value="TreeGrafter"/>
</dbReference>
<dbReference type="Pfam" id="PF13410">
    <property type="entry name" value="GST_C_2"/>
    <property type="match status" value="1"/>
</dbReference>
<dbReference type="AlphaFoldDB" id="A0A843YEM5"/>
<dbReference type="Gene3D" id="3.40.30.10">
    <property type="entry name" value="Glutaredoxin"/>
    <property type="match status" value="1"/>
</dbReference>
<dbReference type="CDD" id="cd03049">
    <property type="entry name" value="GST_N_3"/>
    <property type="match status" value="1"/>
</dbReference>
<evidence type="ECO:0000313" key="3">
    <source>
        <dbReference type="Proteomes" id="UP000444174"/>
    </source>
</evidence>
<name>A0A843YEM5_9RHOB</name>
<organism evidence="2 3">
    <name type="scientific">Tritonibacter litoralis</name>
    <dbReference type="NCBI Taxonomy" id="2662264"/>
    <lineage>
        <taxon>Bacteria</taxon>
        <taxon>Pseudomonadati</taxon>
        <taxon>Pseudomonadota</taxon>
        <taxon>Alphaproteobacteria</taxon>
        <taxon>Rhodobacterales</taxon>
        <taxon>Paracoccaceae</taxon>
        <taxon>Tritonibacter</taxon>
    </lineage>
</organism>
<keyword evidence="2" id="KW-0808">Transferase</keyword>
<protein>
    <submittedName>
        <fullName evidence="2">Glutathione S-transferase</fullName>
    </submittedName>
</protein>
<dbReference type="RefSeq" id="WP_153215249.1">
    <property type="nucleotide sequence ID" value="NZ_WIBF01000003.1"/>
</dbReference>
<reference evidence="2 3" key="1">
    <citation type="submission" date="2019-10" db="EMBL/GenBank/DDBJ databases">
        <title>Epibacterium sp. nov., isolated from seawater.</title>
        <authorList>
            <person name="Zhang X."/>
            <person name="Li N."/>
        </authorList>
    </citation>
    <scope>NUCLEOTIDE SEQUENCE [LARGE SCALE GENOMIC DNA]</scope>
    <source>
        <strain evidence="2 3">SM1979</strain>
    </source>
</reference>
<accession>A0A843YEM5</accession>
<dbReference type="PROSITE" id="PS50404">
    <property type="entry name" value="GST_NTER"/>
    <property type="match status" value="1"/>
</dbReference>
<dbReference type="PANTHER" id="PTHR43968:SF6">
    <property type="entry name" value="GLUTATHIONE S-TRANSFERASE OMEGA"/>
    <property type="match status" value="1"/>
</dbReference>
<sequence length="198" mass="21978">MRLYYASASPYVRKVNVVLQETGQMEEVERVTVMTTPLNPAEVLQAANPISKIPALERPDGPTLYDSRVICEFLNERAAASLYARGWESKILEATGDAISDAAVLMSYEKRMRPEEKVWDGWLGAQSAKILDVSAALTARWMSHLQGPLDIGQIAVGCALDYVDFRHPEVDWRSGNDQLAAWHAQFLEKPSMAATKPA</sequence>
<dbReference type="InterPro" id="IPR050983">
    <property type="entry name" value="GST_Omega/HSP26"/>
</dbReference>
<dbReference type="CDD" id="cd03205">
    <property type="entry name" value="GST_C_6"/>
    <property type="match status" value="1"/>
</dbReference>
<dbReference type="EMBL" id="WIBF01000003">
    <property type="protein sequence ID" value="MQQ08308.1"/>
    <property type="molecule type" value="Genomic_DNA"/>
</dbReference>
<comment type="caution">
    <text evidence="2">The sequence shown here is derived from an EMBL/GenBank/DDBJ whole genome shotgun (WGS) entry which is preliminary data.</text>
</comment>
<dbReference type="Gene3D" id="1.20.1050.10">
    <property type="match status" value="1"/>
</dbReference>
<dbReference type="Pfam" id="PF13409">
    <property type="entry name" value="GST_N_2"/>
    <property type="match status" value="1"/>
</dbReference>
<evidence type="ECO:0000259" key="1">
    <source>
        <dbReference type="PROSITE" id="PS50404"/>
    </source>
</evidence>
<dbReference type="PANTHER" id="PTHR43968">
    <property type="match status" value="1"/>
</dbReference>
<evidence type="ECO:0000313" key="2">
    <source>
        <dbReference type="EMBL" id="MQQ08308.1"/>
    </source>
</evidence>
<keyword evidence="3" id="KW-1185">Reference proteome</keyword>
<dbReference type="InterPro" id="IPR004045">
    <property type="entry name" value="Glutathione_S-Trfase_N"/>
</dbReference>
<dbReference type="GO" id="GO:0016740">
    <property type="term" value="F:transferase activity"/>
    <property type="evidence" value="ECO:0007669"/>
    <property type="project" value="UniProtKB-KW"/>
</dbReference>
<feature type="domain" description="GST N-terminal" evidence="1">
    <location>
        <begin position="1"/>
        <end position="82"/>
    </location>
</feature>
<proteinExistence type="predicted"/>
<dbReference type="SUPFAM" id="SSF52833">
    <property type="entry name" value="Thioredoxin-like"/>
    <property type="match status" value="1"/>
</dbReference>
<gene>
    <name evidence="2" type="ORF">GFB49_07585</name>
</gene>
<dbReference type="Proteomes" id="UP000444174">
    <property type="component" value="Unassembled WGS sequence"/>
</dbReference>
<dbReference type="InterPro" id="IPR036249">
    <property type="entry name" value="Thioredoxin-like_sf"/>
</dbReference>